<reference evidence="5 6" key="1">
    <citation type="submission" date="2024-06" db="EMBL/GenBank/DDBJ databases">
        <authorList>
            <person name="Pan Q."/>
            <person name="Wen M."/>
            <person name="Jouanno E."/>
            <person name="Zahm M."/>
            <person name="Klopp C."/>
            <person name="Cabau C."/>
            <person name="Louis A."/>
            <person name="Berthelot C."/>
            <person name="Parey E."/>
            <person name="Roest Crollius H."/>
            <person name="Montfort J."/>
            <person name="Robinson-Rechavi M."/>
            <person name="Bouchez O."/>
            <person name="Lampietro C."/>
            <person name="Lopez Roques C."/>
            <person name="Donnadieu C."/>
            <person name="Postlethwait J."/>
            <person name="Bobe J."/>
            <person name="Verreycken H."/>
            <person name="Guiguen Y."/>
        </authorList>
    </citation>
    <scope>NUCLEOTIDE SEQUENCE [LARGE SCALE GENOMIC DNA]</scope>
    <source>
        <strain evidence="5">Up_M1</strain>
        <tissue evidence="5">Testis</tissue>
    </source>
</reference>
<evidence type="ECO:0000256" key="3">
    <source>
        <dbReference type="ARBA" id="ARBA00022737"/>
    </source>
</evidence>
<dbReference type="Pfam" id="PF05782">
    <property type="entry name" value="ECM1"/>
    <property type="match status" value="2"/>
</dbReference>
<dbReference type="InterPro" id="IPR020858">
    <property type="entry name" value="Serum_albumin-like"/>
</dbReference>
<keyword evidence="6" id="KW-1185">Reference proteome</keyword>
<evidence type="ECO:0000256" key="4">
    <source>
        <dbReference type="SAM" id="SignalP"/>
    </source>
</evidence>
<evidence type="ECO:0000256" key="1">
    <source>
        <dbReference type="ARBA" id="ARBA00004613"/>
    </source>
</evidence>
<feature type="chain" id="PRO_5044866095" description="Extracellular matrix protein 1-like" evidence="4">
    <location>
        <begin position="18"/>
        <end position="496"/>
    </location>
</feature>
<sequence>MFWTRTLLFVLVCASTAFEDELDIGQRPVTFDLDDVVQEPSQMNPVLQRPLEFWEMLDRKGHSSIVDSDMTQREVTFVLNPEFPTGGHPVAGPRSFVNSNPSVVFPPGQPTPENLQAICLHSSHRPRYPASFYPRSGFGYLHRQGDAVNRLESWYSTCCHGNWTQNVDLMLCCVRQAWNQSISKFCEEEFSVKTSHYGCCRKTEDRDRCFNEAAPNPTYMPITEETGSTPDPEPGFTFDPNTCHSPPRSQAVPRGVRENLQVAHRDTDISFPPGRPTSQNIGLVCRLVNRQLLYKRKCLPSTGYRWLARRVKAVKQLEGGFRRCCKGQEDVLACADKRWREVIDRFCDKEKTMRAPKSSCCDAGEGEQRYNCFSNSAPNPAYDKELHYWSDAQTPSLGHICETQKIIKEKFVFFPLQSIVGLCCTQPTEQRTSCVDEQLVMHAEIWCSVERNPPSTVAPKCCLRSSKYRPKCFSDQLIKSIAKATKSPLFRTCPLS</sequence>
<keyword evidence="4" id="KW-0732">Signal</keyword>
<comment type="caution">
    <text evidence="5">The sequence shown here is derived from an EMBL/GenBank/DDBJ whole genome shotgun (WGS) entry which is preliminary data.</text>
</comment>
<dbReference type="AlphaFoldDB" id="A0ABD0X2P0"/>
<dbReference type="SUPFAM" id="SSF48552">
    <property type="entry name" value="Serum albumin-like"/>
    <property type="match status" value="2"/>
</dbReference>
<evidence type="ECO:0008006" key="7">
    <source>
        <dbReference type="Google" id="ProtNLM"/>
    </source>
</evidence>
<keyword evidence="3" id="KW-0677">Repeat</keyword>
<evidence type="ECO:0000313" key="5">
    <source>
        <dbReference type="EMBL" id="KAL0985384.1"/>
    </source>
</evidence>
<proteinExistence type="predicted"/>
<gene>
    <name evidence="5" type="ORF">UPYG_G00156200</name>
</gene>
<dbReference type="Gene3D" id="1.10.246.10">
    <property type="match status" value="3"/>
</dbReference>
<evidence type="ECO:0000313" key="6">
    <source>
        <dbReference type="Proteomes" id="UP001557470"/>
    </source>
</evidence>
<dbReference type="Proteomes" id="UP001557470">
    <property type="component" value="Unassembled WGS sequence"/>
</dbReference>
<protein>
    <recommendedName>
        <fullName evidence="7">Extracellular matrix protein 1-like</fullName>
    </recommendedName>
</protein>
<name>A0ABD0X2P0_UMBPY</name>
<dbReference type="PANTHER" id="PTHR16776:SF3">
    <property type="entry name" value="EXTRACELLULAR MATRIX PROTEIN 1"/>
    <property type="match status" value="1"/>
</dbReference>
<accession>A0ABD0X2P0</accession>
<comment type="subcellular location">
    <subcellularLocation>
        <location evidence="1">Secreted</location>
    </subcellularLocation>
</comment>
<feature type="signal peptide" evidence="4">
    <location>
        <begin position="1"/>
        <end position="17"/>
    </location>
</feature>
<dbReference type="EMBL" id="JAGEUA010000004">
    <property type="protein sequence ID" value="KAL0985384.1"/>
    <property type="molecule type" value="Genomic_DNA"/>
</dbReference>
<dbReference type="InterPro" id="IPR008605">
    <property type="entry name" value="ECM1"/>
</dbReference>
<keyword evidence="2" id="KW-0964">Secreted</keyword>
<dbReference type="PANTHER" id="PTHR16776">
    <property type="entry name" value="EXTRACELLULAR MATRIX PROTEIN 1"/>
    <property type="match status" value="1"/>
</dbReference>
<evidence type="ECO:0000256" key="2">
    <source>
        <dbReference type="ARBA" id="ARBA00022525"/>
    </source>
</evidence>
<dbReference type="GO" id="GO:0005576">
    <property type="term" value="C:extracellular region"/>
    <property type="evidence" value="ECO:0007669"/>
    <property type="project" value="UniProtKB-SubCell"/>
</dbReference>
<organism evidence="5 6">
    <name type="scientific">Umbra pygmaea</name>
    <name type="common">Eastern mudminnow</name>
    <dbReference type="NCBI Taxonomy" id="75934"/>
    <lineage>
        <taxon>Eukaryota</taxon>
        <taxon>Metazoa</taxon>
        <taxon>Chordata</taxon>
        <taxon>Craniata</taxon>
        <taxon>Vertebrata</taxon>
        <taxon>Euteleostomi</taxon>
        <taxon>Actinopterygii</taxon>
        <taxon>Neopterygii</taxon>
        <taxon>Teleostei</taxon>
        <taxon>Protacanthopterygii</taxon>
        <taxon>Esociformes</taxon>
        <taxon>Umbridae</taxon>
        <taxon>Umbra</taxon>
    </lineage>
</organism>